<evidence type="ECO:0000313" key="2">
    <source>
        <dbReference type="EMBL" id="KAF2068877.1"/>
    </source>
</evidence>
<dbReference type="OrthoDB" id="24009at2759"/>
<keyword evidence="3" id="KW-1185">Reference proteome</keyword>
<feature type="non-terminal residue" evidence="2">
    <location>
        <position position="1133"/>
    </location>
</feature>
<protein>
    <submittedName>
        <fullName evidence="2">Uncharacterized protein</fullName>
    </submittedName>
</protein>
<reference evidence="2" key="1">
    <citation type="submission" date="2020-01" db="EMBL/GenBank/DDBJ databases">
        <title>Development of genomics and gene disruption for Polysphondylium violaceum indicates a role for the polyketide synthase stlB in stalk morphogenesis.</title>
        <authorList>
            <person name="Narita B."/>
            <person name="Kawabe Y."/>
            <person name="Kin K."/>
            <person name="Saito T."/>
            <person name="Gibbs R."/>
            <person name="Kuspa A."/>
            <person name="Muzny D."/>
            <person name="Queller D."/>
            <person name="Richards S."/>
            <person name="Strassman J."/>
            <person name="Sucgang R."/>
            <person name="Worley K."/>
            <person name="Schaap P."/>
        </authorList>
    </citation>
    <scope>NUCLEOTIDE SEQUENCE</scope>
    <source>
        <strain evidence="2">QSvi11</strain>
    </source>
</reference>
<organism evidence="2 3">
    <name type="scientific">Polysphondylium violaceum</name>
    <dbReference type="NCBI Taxonomy" id="133409"/>
    <lineage>
        <taxon>Eukaryota</taxon>
        <taxon>Amoebozoa</taxon>
        <taxon>Evosea</taxon>
        <taxon>Eumycetozoa</taxon>
        <taxon>Dictyostelia</taxon>
        <taxon>Dictyosteliales</taxon>
        <taxon>Dictyosteliaceae</taxon>
        <taxon>Polysphondylium</taxon>
    </lineage>
</organism>
<name>A0A8J4PJS7_9MYCE</name>
<comment type="caution">
    <text evidence="2">The sequence shown here is derived from an EMBL/GenBank/DDBJ whole genome shotgun (WGS) entry which is preliminary data.</text>
</comment>
<keyword evidence="1" id="KW-0677">Repeat</keyword>
<dbReference type="PANTHER" id="PTHR32134">
    <property type="entry name" value="FNIP REPEAT-CONTAINING PROTEIN"/>
    <property type="match status" value="1"/>
</dbReference>
<proteinExistence type="predicted"/>
<sequence>MIINDQWNTPTCNKVWKVEEEENKRFILEVDFDRSGIVKKEKLVEIPKGTRALELQIKGSDSRMWAYKTRYVELEKGLIPSTITRIDIQQSKFSSTHLVLYQGQWIPDSVTMLSVPSLPFPQSLIPDSVKYLKVQVQQLDWHAGTAMLPQTIEYLWIELHRNYLHYIPNTVKELVLGSCSFNEMFITPTFTSPIHINDLKVYNEEEIKNRGNSKEFLQECNYNVQSIIISRPFTLTKLPPTLTSLIITNDTMFNNSLSSLDPLPPQLKYLSLPSSYQQPIYQLQTHIPTTLSHLELTVTVYKTTFTNDWLGKKGYLPLSITHLKVNLEINSIREKDGQDCNDTLSSGLQIILPSSIQSVYLVPNNEKYSKHVSIIDKQDYYSTTPTPPKIREGLKDLVLPKKFNKVIHKNSFPSTLRSLSILNPDYSHQLNSNNLPATLTSFKCVSDMIELDISAYQSIKELTVHGDSIINYPPNLETLDLQLKDENSLFNYRDTVTKYQFNFGNTHLIKNLTYRSGHWRNLEKLLAMLPNVQSLWTPDMYFKVPSSVTELKSYMSRIWLQPILPNLKHVHLDLETYVLNTPRVFNNEIDEKKKSFIPRQLPMHDTFFKLWRNVYLKPMILEAFFCRSPLIFDGKTGTLEHMDRFKYYNILINNKEQLVPSLSKFDKADEIYIREKGEKDDLSKLISRSIKKLRCTFTTGIPEWISHLTLDGLKSFDYSEIPPSVTNLTTQFLYPRDIISFPTTIKYLTLKNLKNPHGTCPIPPSVTYLTLNNQLFNQINQDDIPDTVKKIEFKKLVFESDSVRSYDIPSYISSRLVNGVFYIYSKSYNRTTIPSNTTHLFWADYRYIDNDDDGINIPPSVHTLVLGDRFNSVILSLPPTITQMIFNRGFIETLKFISFPPALKYLSFASLSRFLQENELPNGITHLSIGDTQYFDSNSVPQSVQFMQYTFQGQARRVIHSFIGHDAVQIPPQVKHLKIDIVGRANQIYLPTTTIKSFVASPYDKIVFRDQNSQQHFVQKKSLPFSSSANTTIHLIDDTDWMNVPYTLGNNVKSITFGHSDNKALLKGAIPNSVEKLVFGDRFNHKLNKSILPTSLLTLVLGGDLEQDLNDNIPSSLTELMLNTKSKPSFTSS</sequence>
<dbReference type="InterPro" id="IPR008615">
    <property type="entry name" value="FNIP"/>
</dbReference>
<evidence type="ECO:0000313" key="3">
    <source>
        <dbReference type="Proteomes" id="UP000695562"/>
    </source>
</evidence>
<dbReference type="AlphaFoldDB" id="A0A8J4PJS7"/>
<evidence type="ECO:0000256" key="1">
    <source>
        <dbReference type="ARBA" id="ARBA00022737"/>
    </source>
</evidence>
<dbReference type="Pfam" id="PF05725">
    <property type="entry name" value="FNIP"/>
    <property type="match status" value="3"/>
</dbReference>
<dbReference type="EMBL" id="AJWJ01000812">
    <property type="protein sequence ID" value="KAF2068877.1"/>
    <property type="molecule type" value="Genomic_DNA"/>
</dbReference>
<accession>A0A8J4PJS7</accession>
<dbReference type="Proteomes" id="UP000695562">
    <property type="component" value="Unassembled WGS sequence"/>
</dbReference>
<dbReference type="InterPro" id="IPR051251">
    <property type="entry name" value="STK_FNIP-Repeat"/>
</dbReference>
<dbReference type="PANTHER" id="PTHR32134:SF180">
    <property type="entry name" value="FNIP REPEAT-CONTAINING PROTEIN"/>
    <property type="match status" value="1"/>
</dbReference>
<gene>
    <name evidence="2" type="ORF">CYY_009802</name>
</gene>